<gene>
    <name evidence="2" type="ORF">AVDCRST_MAG80-816</name>
</gene>
<protein>
    <submittedName>
        <fullName evidence="2">Iron(III) ABC transporter, periplasmic-binding protein</fullName>
    </submittedName>
</protein>
<proteinExistence type="predicted"/>
<feature type="compositionally biased region" description="Basic and acidic residues" evidence="1">
    <location>
        <begin position="113"/>
        <end position="122"/>
    </location>
</feature>
<evidence type="ECO:0000256" key="1">
    <source>
        <dbReference type="SAM" id="MobiDB-lite"/>
    </source>
</evidence>
<organism evidence="2">
    <name type="scientific">uncultured Rubrobacteraceae bacterium</name>
    <dbReference type="NCBI Taxonomy" id="349277"/>
    <lineage>
        <taxon>Bacteria</taxon>
        <taxon>Bacillati</taxon>
        <taxon>Actinomycetota</taxon>
        <taxon>Rubrobacteria</taxon>
        <taxon>Rubrobacterales</taxon>
        <taxon>Rubrobacteraceae</taxon>
        <taxon>environmental samples</taxon>
    </lineage>
</organism>
<sequence length="138" mass="15185">VREQPRHSTGRRLRRDRRGLRQPLLPVPDSAGRRRRCPGEQLLFPERRSWLPGKRGGARHPKHGRQHGRGPGVPGVHALRGGPAVLRRRDLRVPAHRGGSDQRGTGPALGDTDAEHRPEQPRRPGGNARAAPGDGDTL</sequence>
<feature type="non-terminal residue" evidence="2">
    <location>
        <position position="1"/>
    </location>
</feature>
<feature type="non-terminal residue" evidence="2">
    <location>
        <position position="138"/>
    </location>
</feature>
<dbReference type="AlphaFoldDB" id="A0A6J4QD24"/>
<feature type="compositionally biased region" description="Basic residues" evidence="1">
    <location>
        <begin position="56"/>
        <end position="68"/>
    </location>
</feature>
<accession>A0A6J4QD24</accession>
<evidence type="ECO:0000313" key="2">
    <source>
        <dbReference type="EMBL" id="CAA9434652.1"/>
    </source>
</evidence>
<feature type="compositionally biased region" description="Basic residues" evidence="1">
    <location>
        <begin position="8"/>
        <end position="20"/>
    </location>
</feature>
<feature type="region of interest" description="Disordered" evidence="1">
    <location>
        <begin position="1"/>
        <end position="138"/>
    </location>
</feature>
<reference evidence="2" key="1">
    <citation type="submission" date="2020-02" db="EMBL/GenBank/DDBJ databases">
        <authorList>
            <person name="Meier V. D."/>
        </authorList>
    </citation>
    <scope>NUCLEOTIDE SEQUENCE</scope>
    <source>
        <strain evidence="2">AVDCRST_MAG80</strain>
    </source>
</reference>
<name>A0A6J4QD24_9ACTN</name>
<dbReference type="EMBL" id="CADCVC010000067">
    <property type="protein sequence ID" value="CAA9434652.1"/>
    <property type="molecule type" value="Genomic_DNA"/>
</dbReference>